<sequence>MQHLVEAIMAMTDGQSLDDGRRVRRKHHSCATDDYSQKCLTSSGWGRIRIRLSAEAPPQQC</sequence>
<protein>
    <submittedName>
        <fullName evidence="1">Uncharacterized protein</fullName>
    </submittedName>
</protein>
<dbReference type="EMBL" id="KI660301">
    <property type="protein sequence ID" value="ETN75373.1"/>
    <property type="molecule type" value="Genomic_DNA"/>
</dbReference>
<name>W2T0G0_NECAM</name>
<dbReference type="AlphaFoldDB" id="W2T0G0"/>
<reference evidence="2" key="1">
    <citation type="journal article" date="2014" name="Nat. Genet.">
        <title>Genome of the human hookworm Necator americanus.</title>
        <authorList>
            <person name="Tang Y.T."/>
            <person name="Gao X."/>
            <person name="Rosa B.A."/>
            <person name="Abubucker S."/>
            <person name="Hallsworth-Pepin K."/>
            <person name="Martin J."/>
            <person name="Tyagi R."/>
            <person name="Heizer E."/>
            <person name="Zhang X."/>
            <person name="Bhonagiri-Palsikar V."/>
            <person name="Minx P."/>
            <person name="Warren W.C."/>
            <person name="Wang Q."/>
            <person name="Zhan B."/>
            <person name="Hotez P.J."/>
            <person name="Sternberg P.W."/>
            <person name="Dougall A."/>
            <person name="Gaze S.T."/>
            <person name="Mulvenna J."/>
            <person name="Sotillo J."/>
            <person name="Ranganathan S."/>
            <person name="Rabelo E.M."/>
            <person name="Wilson R.K."/>
            <person name="Felgner P.L."/>
            <person name="Bethony J."/>
            <person name="Hawdon J.M."/>
            <person name="Gasser R.B."/>
            <person name="Loukas A."/>
            <person name="Mitreva M."/>
        </authorList>
    </citation>
    <scope>NUCLEOTIDE SEQUENCE [LARGE SCALE GENOMIC DNA]</scope>
</reference>
<accession>W2T0G0</accession>
<dbReference type="KEGG" id="nai:NECAME_12428"/>
<organism evidence="1 2">
    <name type="scientific">Necator americanus</name>
    <name type="common">Human hookworm</name>
    <dbReference type="NCBI Taxonomy" id="51031"/>
    <lineage>
        <taxon>Eukaryota</taxon>
        <taxon>Metazoa</taxon>
        <taxon>Ecdysozoa</taxon>
        <taxon>Nematoda</taxon>
        <taxon>Chromadorea</taxon>
        <taxon>Rhabditida</taxon>
        <taxon>Rhabditina</taxon>
        <taxon>Rhabditomorpha</taxon>
        <taxon>Strongyloidea</taxon>
        <taxon>Ancylostomatidae</taxon>
        <taxon>Bunostominae</taxon>
        <taxon>Necator</taxon>
    </lineage>
</organism>
<gene>
    <name evidence="1" type="ORF">NECAME_12428</name>
</gene>
<evidence type="ECO:0000313" key="1">
    <source>
        <dbReference type="EMBL" id="ETN75373.1"/>
    </source>
</evidence>
<evidence type="ECO:0000313" key="2">
    <source>
        <dbReference type="Proteomes" id="UP000053676"/>
    </source>
</evidence>
<dbReference type="Proteomes" id="UP000053676">
    <property type="component" value="Unassembled WGS sequence"/>
</dbReference>
<proteinExistence type="predicted"/>
<keyword evidence="2" id="KW-1185">Reference proteome</keyword>